<keyword evidence="3" id="KW-1185">Reference proteome</keyword>
<protein>
    <submittedName>
        <fullName evidence="2">Heat shock protein</fullName>
    </submittedName>
</protein>
<dbReference type="PANTHER" id="PTHR35535">
    <property type="entry name" value="HEAT SHOCK PROTEIN HSLJ"/>
    <property type="match status" value="1"/>
</dbReference>
<name>A0A098LJL9_9BACT</name>
<evidence type="ECO:0000313" key="2">
    <source>
        <dbReference type="EMBL" id="GAL87170.1"/>
    </source>
</evidence>
<dbReference type="InterPro" id="IPR053147">
    <property type="entry name" value="Hsp_HslJ-like"/>
</dbReference>
<dbReference type="InterPro" id="IPR005184">
    <property type="entry name" value="DUF306_Meta_HslJ"/>
</dbReference>
<feature type="domain" description="DUF306" evidence="1">
    <location>
        <begin position="186"/>
        <end position="289"/>
    </location>
</feature>
<dbReference type="EMBL" id="BBLT01000011">
    <property type="protein sequence ID" value="GAL87170.1"/>
    <property type="molecule type" value="Genomic_DNA"/>
</dbReference>
<accession>A0A098LJL9</accession>
<dbReference type="InterPro" id="IPR038670">
    <property type="entry name" value="HslJ-like_sf"/>
</dbReference>
<sequence>MINGKGSLEVLEGTWQMNNDSLLVLNKMNGGKAKFLLKGNQLGLLNEQGFSVRNQYILYKSSDAEIRLEESERMRKSGIDFITDPDEKWKLTIDFDKEAIFHFPDGETIKSALNDKIDPDRNSWKFSGSSKGSFLSIELTKDICSDSISGESIPYKVLIAAEGLKNKGVSKFSGCGSFLGDWRLHDIWALRSFNGKEIDAANFDKGIPYLEFNIREGKIFGNAGCNASSGSFIQSKSIIAIGSIASSKMLCNAYSFEQDFLRTLSRKNFKYKFDGLKLTLSDEKNVLEFSKVD</sequence>
<dbReference type="Gene3D" id="2.40.128.270">
    <property type="match status" value="1"/>
</dbReference>
<evidence type="ECO:0000259" key="1">
    <source>
        <dbReference type="Pfam" id="PF03724"/>
    </source>
</evidence>
<dbReference type="STRING" id="153721.MYP_4400"/>
<keyword evidence="2" id="KW-0346">Stress response</keyword>
<dbReference type="AlphaFoldDB" id="A0A098LJL9"/>
<comment type="caution">
    <text evidence="2">The sequence shown here is derived from an EMBL/GenBank/DDBJ whole genome shotgun (WGS) entry which is preliminary data.</text>
</comment>
<dbReference type="PANTHER" id="PTHR35535:SF2">
    <property type="entry name" value="DUF306 DOMAIN-CONTAINING PROTEIN"/>
    <property type="match status" value="1"/>
</dbReference>
<dbReference type="eggNOG" id="COG3187">
    <property type="taxonomic scope" value="Bacteria"/>
</dbReference>
<gene>
    <name evidence="2" type="ORF">MYP_4400</name>
</gene>
<dbReference type="Proteomes" id="UP000030185">
    <property type="component" value="Unassembled WGS sequence"/>
</dbReference>
<dbReference type="Pfam" id="PF03724">
    <property type="entry name" value="META"/>
    <property type="match status" value="1"/>
</dbReference>
<organism evidence="2 3">
    <name type="scientific">Sporocytophaga myxococcoides</name>
    <dbReference type="NCBI Taxonomy" id="153721"/>
    <lineage>
        <taxon>Bacteria</taxon>
        <taxon>Pseudomonadati</taxon>
        <taxon>Bacteroidota</taxon>
        <taxon>Cytophagia</taxon>
        <taxon>Cytophagales</taxon>
        <taxon>Cytophagaceae</taxon>
        <taxon>Sporocytophaga</taxon>
    </lineage>
</organism>
<evidence type="ECO:0000313" key="3">
    <source>
        <dbReference type="Proteomes" id="UP000030185"/>
    </source>
</evidence>
<proteinExistence type="predicted"/>
<reference evidence="2 3" key="1">
    <citation type="submission" date="2014-09" db="EMBL/GenBank/DDBJ databases">
        <title>Sporocytophaga myxococcoides PG-01 genome sequencing.</title>
        <authorList>
            <person name="Liu L."/>
            <person name="Gao P.J."/>
            <person name="Chen G.J."/>
            <person name="Wang L.S."/>
        </authorList>
    </citation>
    <scope>NUCLEOTIDE SEQUENCE [LARGE SCALE GENOMIC DNA]</scope>
    <source>
        <strain evidence="2 3">PG-01</strain>
    </source>
</reference>